<sequence>MATYVSESRPMSNTLSADAKSAPSSDQSSRTFKTIGLIGRLGSDKVVDSLQRLVTYLVAHDYSVLVEDRTATVIPHHGQPEASRRMLGELCDLVIVVGGDGSLLGAARALCRSGTLILGVNRGRLGFLTDISPDELETRVSEVLAGEFEVEQRFLLDTVLYRNGVAVGNGDALNEVVLHPGKAVRMIEFELFIDGQFVYSQRSDGLIVATPTGSTAYALSGGGPIMHPKLDVVTLVPMFPHTLSSRPIVIDAASEIRIHIGETNQSYPHISCDGQTRAVAKPNDVLVITRKPERIQLVHPIGHNFYEVLRSKLGWSHRLGD</sequence>
<keyword evidence="2 6" id="KW-0418">Kinase</keyword>
<keyword evidence="1 6" id="KW-0808">Transferase</keyword>
<evidence type="ECO:0000313" key="8">
    <source>
        <dbReference type="Proteomes" id="UP000509761"/>
    </source>
</evidence>
<dbReference type="SUPFAM" id="SSF111331">
    <property type="entry name" value="NAD kinase/diacylglycerol kinase-like"/>
    <property type="match status" value="1"/>
</dbReference>
<keyword evidence="4 6" id="KW-0520">NAD</keyword>
<dbReference type="Gene3D" id="2.60.200.30">
    <property type="entry name" value="Probable inorganic polyphosphate/atp-NAD kinase, domain 2"/>
    <property type="match status" value="1"/>
</dbReference>
<dbReference type="HAMAP" id="MF_00361">
    <property type="entry name" value="NAD_kinase"/>
    <property type="match status" value="1"/>
</dbReference>
<dbReference type="GO" id="GO:0003951">
    <property type="term" value="F:NAD+ kinase activity"/>
    <property type="evidence" value="ECO:0007669"/>
    <property type="project" value="UniProtKB-UniRule"/>
</dbReference>
<protein>
    <recommendedName>
        <fullName evidence="6">NAD kinase</fullName>
        <ecNumber evidence="6">2.7.1.23</ecNumber>
    </recommendedName>
    <alternativeName>
        <fullName evidence="6">ATP-dependent NAD kinase</fullName>
    </alternativeName>
</protein>
<evidence type="ECO:0000256" key="5">
    <source>
        <dbReference type="ARBA" id="ARBA00047925"/>
    </source>
</evidence>
<comment type="catalytic activity">
    <reaction evidence="5 6">
        <text>NAD(+) + ATP = ADP + NADP(+) + H(+)</text>
        <dbReference type="Rhea" id="RHEA:18629"/>
        <dbReference type="ChEBI" id="CHEBI:15378"/>
        <dbReference type="ChEBI" id="CHEBI:30616"/>
        <dbReference type="ChEBI" id="CHEBI:57540"/>
        <dbReference type="ChEBI" id="CHEBI:58349"/>
        <dbReference type="ChEBI" id="CHEBI:456216"/>
        <dbReference type="EC" id="2.7.1.23"/>
    </reaction>
</comment>
<keyword evidence="8" id="KW-1185">Reference proteome</keyword>
<dbReference type="GO" id="GO:0046872">
    <property type="term" value="F:metal ion binding"/>
    <property type="evidence" value="ECO:0007669"/>
    <property type="project" value="UniProtKB-UniRule"/>
</dbReference>
<evidence type="ECO:0000256" key="6">
    <source>
        <dbReference type="HAMAP-Rule" id="MF_00361"/>
    </source>
</evidence>
<proteinExistence type="inferred from homology"/>
<dbReference type="Gene3D" id="3.40.50.10330">
    <property type="entry name" value="Probable inorganic polyphosphate/atp-NAD kinase, domain 1"/>
    <property type="match status" value="1"/>
</dbReference>
<comment type="similarity">
    <text evidence="6">Belongs to the NAD kinase family.</text>
</comment>
<reference evidence="7 8" key="1">
    <citation type="submission" date="2019-12" db="EMBL/GenBank/DDBJ databases">
        <title>Genome sequencing and assembly of endphytes of Porphyra tenera.</title>
        <authorList>
            <person name="Park J.M."/>
            <person name="Shin R."/>
            <person name="Jo S.H."/>
        </authorList>
    </citation>
    <scope>NUCLEOTIDE SEQUENCE [LARGE SCALE GENOMIC DNA]</scope>
    <source>
        <strain evidence="7 8">GPM3</strain>
    </source>
</reference>
<dbReference type="Pfam" id="PF01513">
    <property type="entry name" value="NAD_kinase"/>
    <property type="match status" value="1"/>
</dbReference>
<dbReference type="GO" id="GO:0006741">
    <property type="term" value="P:NADP+ biosynthetic process"/>
    <property type="evidence" value="ECO:0007669"/>
    <property type="project" value="UniProtKB-UniRule"/>
</dbReference>
<keyword evidence="6" id="KW-0963">Cytoplasm</keyword>
<keyword evidence="6" id="KW-0547">Nucleotide-binding</keyword>
<feature type="active site" description="Proton acceptor" evidence="6">
    <location>
        <position position="100"/>
    </location>
</feature>
<dbReference type="EC" id="2.7.1.23" evidence="6"/>
<feature type="binding site" evidence="6">
    <location>
        <position position="275"/>
    </location>
    <ligand>
        <name>NAD(+)</name>
        <dbReference type="ChEBI" id="CHEBI:57540"/>
    </ligand>
</feature>
<dbReference type="GO" id="GO:0005737">
    <property type="term" value="C:cytoplasm"/>
    <property type="evidence" value="ECO:0007669"/>
    <property type="project" value="UniProtKB-SubCell"/>
</dbReference>
<feature type="binding site" evidence="6">
    <location>
        <position position="202"/>
    </location>
    <ligand>
        <name>NAD(+)</name>
        <dbReference type="ChEBI" id="CHEBI:57540"/>
    </ligand>
</feature>
<comment type="cofactor">
    <cofactor evidence="6">
        <name>a divalent metal cation</name>
        <dbReference type="ChEBI" id="CHEBI:60240"/>
    </cofactor>
</comment>
<keyword evidence="3 6" id="KW-0521">NADP</keyword>
<dbReference type="InterPro" id="IPR002504">
    <property type="entry name" value="NADK"/>
</dbReference>
<name>A0A653U0V8_9GAMM</name>
<comment type="function">
    <text evidence="6">Involved in the regulation of the intracellular balance of NAD and NADP, and is a key enzyme in the biosynthesis of NADP. Catalyzes specifically the phosphorylation on 2'-hydroxyl of the adenosine moiety of NAD to yield NADP.</text>
</comment>
<comment type="caution">
    <text evidence="6">Lacks conserved residue(s) required for the propagation of feature annotation.</text>
</comment>
<dbReference type="NCBIfam" id="NF002306">
    <property type="entry name" value="PRK01231.1"/>
    <property type="match status" value="1"/>
</dbReference>
<dbReference type="GO" id="GO:0005524">
    <property type="term" value="F:ATP binding"/>
    <property type="evidence" value="ECO:0007669"/>
    <property type="project" value="UniProtKB-KW"/>
</dbReference>
<dbReference type="PANTHER" id="PTHR20275:SF0">
    <property type="entry name" value="NAD KINASE"/>
    <property type="match status" value="1"/>
</dbReference>
<keyword evidence="6" id="KW-0067">ATP-binding</keyword>
<feature type="binding site" evidence="6">
    <location>
        <position position="185"/>
    </location>
    <ligand>
        <name>NAD(+)</name>
        <dbReference type="ChEBI" id="CHEBI:57540"/>
    </ligand>
</feature>
<evidence type="ECO:0000256" key="3">
    <source>
        <dbReference type="ARBA" id="ARBA00022857"/>
    </source>
</evidence>
<evidence type="ECO:0000256" key="2">
    <source>
        <dbReference type="ARBA" id="ARBA00022777"/>
    </source>
</evidence>
<feature type="binding site" evidence="6">
    <location>
        <begin position="215"/>
        <end position="220"/>
    </location>
    <ligand>
        <name>NAD(+)</name>
        <dbReference type="ChEBI" id="CHEBI:57540"/>
    </ligand>
</feature>
<accession>A0A6N0YWY2</accession>
<dbReference type="Pfam" id="PF20143">
    <property type="entry name" value="NAD_kinase_C"/>
    <property type="match status" value="1"/>
</dbReference>
<dbReference type="GO" id="GO:0019674">
    <property type="term" value="P:NAD+ metabolic process"/>
    <property type="evidence" value="ECO:0007669"/>
    <property type="project" value="InterPro"/>
</dbReference>
<dbReference type="GO" id="GO:0051287">
    <property type="term" value="F:NAD binding"/>
    <property type="evidence" value="ECO:0007669"/>
    <property type="project" value="UniProtKB-ARBA"/>
</dbReference>
<dbReference type="AlphaFoldDB" id="A0A653U0V8"/>
<dbReference type="InterPro" id="IPR016064">
    <property type="entry name" value="NAD/diacylglycerol_kinase_sf"/>
</dbReference>
<dbReference type="Proteomes" id="UP000509761">
    <property type="component" value="Chromosome"/>
</dbReference>
<comment type="subcellular location">
    <subcellularLocation>
        <location evidence="6">Cytoplasm</location>
    </subcellularLocation>
</comment>
<evidence type="ECO:0000313" key="7">
    <source>
        <dbReference type="EMBL" id="QKS24029.1"/>
    </source>
</evidence>
<feature type="binding site" evidence="6">
    <location>
        <position position="204"/>
    </location>
    <ligand>
        <name>NAD(+)</name>
        <dbReference type="ChEBI" id="CHEBI:57540"/>
    </ligand>
</feature>
<gene>
    <name evidence="6" type="primary">nadK</name>
    <name evidence="7" type="ORF">FX987_01796</name>
</gene>
<dbReference type="EMBL" id="CP054580">
    <property type="protein sequence ID" value="QKS24029.1"/>
    <property type="molecule type" value="Genomic_DNA"/>
</dbReference>
<dbReference type="PANTHER" id="PTHR20275">
    <property type="entry name" value="NAD KINASE"/>
    <property type="match status" value="1"/>
</dbReference>
<evidence type="ECO:0000256" key="1">
    <source>
        <dbReference type="ARBA" id="ARBA00022679"/>
    </source>
</evidence>
<feature type="binding site" evidence="6">
    <location>
        <begin position="174"/>
        <end position="175"/>
    </location>
    <ligand>
        <name>NAD(+)</name>
        <dbReference type="ChEBI" id="CHEBI:57540"/>
    </ligand>
</feature>
<dbReference type="InterPro" id="IPR017437">
    <property type="entry name" value="ATP-NAD_kinase_PpnK-typ_C"/>
</dbReference>
<dbReference type="InterPro" id="IPR017438">
    <property type="entry name" value="ATP-NAD_kinase_N"/>
</dbReference>
<feature type="binding site" evidence="6">
    <location>
        <begin position="100"/>
        <end position="101"/>
    </location>
    <ligand>
        <name>NAD(+)</name>
        <dbReference type="ChEBI" id="CHEBI:57540"/>
    </ligand>
</feature>
<organism evidence="7 8">
    <name type="scientific">Vreelandella titanicae</name>
    <dbReference type="NCBI Taxonomy" id="664683"/>
    <lineage>
        <taxon>Bacteria</taxon>
        <taxon>Pseudomonadati</taxon>
        <taxon>Pseudomonadota</taxon>
        <taxon>Gammaproteobacteria</taxon>
        <taxon>Oceanospirillales</taxon>
        <taxon>Halomonadaceae</taxon>
        <taxon>Vreelandella</taxon>
    </lineage>
</organism>
<accession>A0A653U0V8</accession>
<evidence type="ECO:0000256" key="4">
    <source>
        <dbReference type="ARBA" id="ARBA00023027"/>
    </source>
</evidence>